<reference evidence="2 3" key="1">
    <citation type="submission" date="2016-10" db="EMBL/GenBank/DDBJ databases">
        <authorList>
            <person name="de Groot N.N."/>
        </authorList>
    </citation>
    <scope>NUCLEOTIDE SEQUENCE [LARGE SCALE GENOMIC DNA]</scope>
    <source>
        <strain evidence="2 3">CGMCC 4.2026</strain>
    </source>
</reference>
<accession>A0A1H8MP00</accession>
<gene>
    <name evidence="2" type="ORF">SAMN05216267_1019103</name>
</gene>
<sequence length="157" mass="16035">MHSMKALVAATAAFAAALGGGLVMATSANATAPNVCRSDTKGDLAPIATNLKIDSCYREWTDGTVSSVFGFANSTGLTVTYCAHAIDALNPGGPWAWDFGCSTPTPASNGTANPGTYYAPPNGGQTFAPPTGDPYVISAGAWVNGTYVGDVESPRFY</sequence>
<dbReference type="AlphaFoldDB" id="A0A1H8MP00"/>
<name>A0A1H8MP00_9ACTN</name>
<evidence type="ECO:0000256" key="1">
    <source>
        <dbReference type="SAM" id="SignalP"/>
    </source>
</evidence>
<keyword evidence="1" id="KW-0732">Signal</keyword>
<keyword evidence="3" id="KW-1185">Reference proteome</keyword>
<dbReference type="Proteomes" id="UP000181951">
    <property type="component" value="Unassembled WGS sequence"/>
</dbReference>
<evidence type="ECO:0000313" key="3">
    <source>
        <dbReference type="Proteomes" id="UP000181951"/>
    </source>
</evidence>
<dbReference type="EMBL" id="FODD01000019">
    <property type="protein sequence ID" value="SEO18988.1"/>
    <property type="molecule type" value="Genomic_DNA"/>
</dbReference>
<evidence type="ECO:0008006" key="4">
    <source>
        <dbReference type="Google" id="ProtNLM"/>
    </source>
</evidence>
<organism evidence="2 3">
    <name type="scientific">Actinacidiphila rubida</name>
    <dbReference type="NCBI Taxonomy" id="310780"/>
    <lineage>
        <taxon>Bacteria</taxon>
        <taxon>Bacillati</taxon>
        <taxon>Actinomycetota</taxon>
        <taxon>Actinomycetes</taxon>
        <taxon>Kitasatosporales</taxon>
        <taxon>Streptomycetaceae</taxon>
        <taxon>Actinacidiphila</taxon>
    </lineage>
</organism>
<protein>
    <recommendedName>
        <fullName evidence="4">Secreted protein</fullName>
    </recommendedName>
</protein>
<feature type="chain" id="PRO_5038807395" description="Secreted protein" evidence="1">
    <location>
        <begin position="31"/>
        <end position="157"/>
    </location>
</feature>
<proteinExistence type="predicted"/>
<feature type="signal peptide" evidence="1">
    <location>
        <begin position="1"/>
        <end position="30"/>
    </location>
</feature>
<evidence type="ECO:0000313" key="2">
    <source>
        <dbReference type="EMBL" id="SEO18988.1"/>
    </source>
</evidence>